<evidence type="ECO:0000256" key="2">
    <source>
        <dbReference type="ARBA" id="ARBA00022448"/>
    </source>
</evidence>
<evidence type="ECO:0000256" key="7">
    <source>
        <dbReference type="ARBA" id="ARBA00023286"/>
    </source>
</evidence>
<dbReference type="InterPro" id="IPR000595">
    <property type="entry name" value="cNMP-bd_dom"/>
</dbReference>
<evidence type="ECO:0000256" key="4">
    <source>
        <dbReference type="ARBA" id="ARBA00022989"/>
    </source>
</evidence>
<evidence type="ECO:0000256" key="5">
    <source>
        <dbReference type="ARBA" id="ARBA00023065"/>
    </source>
</evidence>
<keyword evidence="7" id="KW-1071">Ligand-gated ion channel</keyword>
<evidence type="ECO:0000256" key="8">
    <source>
        <dbReference type="ARBA" id="ARBA00023303"/>
    </source>
</evidence>
<evidence type="ECO:0000313" key="12">
    <source>
        <dbReference type="Proteomes" id="UP000243579"/>
    </source>
</evidence>
<reference evidence="11 12" key="1">
    <citation type="journal article" date="2014" name="Genome Biol. Evol.">
        <title>The secreted proteins of Achlya hypogyna and Thraustotheca clavata identify the ancestral oomycete secretome and reveal gene acquisitions by horizontal gene transfer.</title>
        <authorList>
            <person name="Misner I."/>
            <person name="Blouin N."/>
            <person name="Leonard G."/>
            <person name="Richards T.A."/>
            <person name="Lane C.E."/>
        </authorList>
    </citation>
    <scope>NUCLEOTIDE SEQUENCE [LARGE SCALE GENOMIC DNA]</scope>
    <source>
        <strain evidence="11 12">ATCC 48635</strain>
    </source>
</reference>
<evidence type="ECO:0000256" key="1">
    <source>
        <dbReference type="ARBA" id="ARBA00004141"/>
    </source>
</evidence>
<feature type="transmembrane region" description="Helical" evidence="9">
    <location>
        <begin position="176"/>
        <end position="196"/>
    </location>
</feature>
<dbReference type="PRINTS" id="PR01463">
    <property type="entry name" value="EAGCHANLFMLY"/>
</dbReference>
<dbReference type="PANTHER" id="PTHR45638:SF11">
    <property type="entry name" value="CYCLIC NUCLEOTIDE-GATED CATION CHANNEL SUBUNIT A"/>
    <property type="match status" value="1"/>
</dbReference>
<keyword evidence="6 9" id="KW-0472">Membrane</keyword>
<dbReference type="PANTHER" id="PTHR45638">
    <property type="entry name" value="CYCLIC NUCLEOTIDE-GATED CATION CHANNEL SUBUNIT A"/>
    <property type="match status" value="1"/>
</dbReference>
<dbReference type="OrthoDB" id="421831at2759"/>
<dbReference type="PROSITE" id="PS50042">
    <property type="entry name" value="CNMP_BINDING_3"/>
    <property type="match status" value="2"/>
</dbReference>
<feature type="domain" description="Cyclic nucleotide-binding" evidence="10">
    <location>
        <begin position="800"/>
        <end position="902"/>
    </location>
</feature>
<evidence type="ECO:0000259" key="10">
    <source>
        <dbReference type="PROSITE" id="PS50042"/>
    </source>
</evidence>
<dbReference type="Gene3D" id="2.60.120.10">
    <property type="entry name" value="Jelly Rolls"/>
    <property type="match status" value="2"/>
</dbReference>
<keyword evidence="2" id="KW-0813">Transport</keyword>
<dbReference type="SUPFAM" id="SSF81324">
    <property type="entry name" value="Voltage-gated potassium channels"/>
    <property type="match status" value="2"/>
</dbReference>
<dbReference type="EMBL" id="JNBR01000366">
    <property type="protein sequence ID" value="OQR94353.1"/>
    <property type="molecule type" value="Genomic_DNA"/>
</dbReference>
<feature type="transmembrane region" description="Helical" evidence="9">
    <location>
        <begin position="92"/>
        <end position="115"/>
    </location>
</feature>
<accession>A0A1V9Z8N2</accession>
<comment type="subcellular location">
    <subcellularLocation>
        <location evidence="1">Membrane</location>
        <topology evidence="1">Multi-pass membrane protein</topology>
    </subcellularLocation>
</comment>
<keyword evidence="3 9" id="KW-0812">Transmembrane</keyword>
<keyword evidence="5" id="KW-0406">Ion transport</keyword>
<dbReference type="Gene3D" id="1.10.287.70">
    <property type="match status" value="2"/>
</dbReference>
<comment type="caution">
    <text evidence="11">The sequence shown here is derived from an EMBL/GenBank/DDBJ whole genome shotgun (WGS) entry which is preliminary data.</text>
</comment>
<evidence type="ECO:0000256" key="6">
    <source>
        <dbReference type="ARBA" id="ARBA00023136"/>
    </source>
</evidence>
<name>A0A1V9Z8N2_ACHHY</name>
<feature type="transmembrane region" description="Helical" evidence="9">
    <location>
        <begin position="700"/>
        <end position="721"/>
    </location>
</feature>
<dbReference type="InterPro" id="IPR018490">
    <property type="entry name" value="cNMP-bd_dom_sf"/>
</dbReference>
<dbReference type="Pfam" id="PF00027">
    <property type="entry name" value="cNMP_binding"/>
    <property type="match status" value="2"/>
</dbReference>
<feature type="domain" description="Cyclic nucleotide-binding" evidence="10">
    <location>
        <begin position="379"/>
        <end position="480"/>
    </location>
</feature>
<proteinExistence type="predicted"/>
<dbReference type="Gene3D" id="1.10.287.630">
    <property type="entry name" value="Helix hairpin bin"/>
    <property type="match status" value="1"/>
</dbReference>
<feature type="transmembrane region" description="Helical" evidence="9">
    <location>
        <begin position="69"/>
        <end position="86"/>
    </location>
</feature>
<feature type="transmembrane region" description="Helical" evidence="9">
    <location>
        <begin position="475"/>
        <end position="498"/>
    </location>
</feature>
<dbReference type="SUPFAM" id="SSF51206">
    <property type="entry name" value="cAMP-binding domain-like"/>
    <property type="match status" value="2"/>
</dbReference>
<dbReference type="GO" id="GO:0005249">
    <property type="term" value="F:voltage-gated potassium channel activity"/>
    <property type="evidence" value="ECO:0007669"/>
    <property type="project" value="InterPro"/>
</dbReference>
<dbReference type="GO" id="GO:0044877">
    <property type="term" value="F:protein-containing complex binding"/>
    <property type="evidence" value="ECO:0007669"/>
    <property type="project" value="TreeGrafter"/>
</dbReference>
<dbReference type="SMART" id="SM00100">
    <property type="entry name" value="cNMP"/>
    <property type="match status" value="2"/>
</dbReference>
<keyword evidence="4 9" id="KW-1133">Transmembrane helix</keyword>
<evidence type="ECO:0000256" key="9">
    <source>
        <dbReference type="SAM" id="Phobius"/>
    </source>
</evidence>
<dbReference type="Proteomes" id="UP000243579">
    <property type="component" value="Unassembled WGS sequence"/>
</dbReference>
<dbReference type="InterPro" id="IPR018488">
    <property type="entry name" value="cNMP-bd_CS"/>
</dbReference>
<dbReference type="AlphaFoldDB" id="A0A1V9Z8N2"/>
<dbReference type="GO" id="GO:0005221">
    <property type="term" value="F:intracellularly cyclic nucleotide-activated monoatomic cation channel activity"/>
    <property type="evidence" value="ECO:0007669"/>
    <property type="project" value="InterPro"/>
</dbReference>
<organism evidence="11 12">
    <name type="scientific">Achlya hypogyna</name>
    <name type="common">Oomycete</name>
    <name type="synonym">Protoachlya hypogyna</name>
    <dbReference type="NCBI Taxonomy" id="1202772"/>
    <lineage>
        <taxon>Eukaryota</taxon>
        <taxon>Sar</taxon>
        <taxon>Stramenopiles</taxon>
        <taxon>Oomycota</taxon>
        <taxon>Saprolegniomycetes</taxon>
        <taxon>Saprolegniales</taxon>
        <taxon>Achlyaceae</taxon>
        <taxon>Achlya</taxon>
    </lineage>
</organism>
<evidence type="ECO:0000256" key="3">
    <source>
        <dbReference type="ARBA" id="ARBA00022692"/>
    </source>
</evidence>
<dbReference type="InterPro" id="IPR003938">
    <property type="entry name" value="K_chnl_volt-dep_EAG/ELK/ERG"/>
</dbReference>
<dbReference type="GO" id="GO:0016020">
    <property type="term" value="C:membrane"/>
    <property type="evidence" value="ECO:0007669"/>
    <property type="project" value="UniProtKB-SubCell"/>
</dbReference>
<keyword evidence="8" id="KW-0407">Ion channel</keyword>
<dbReference type="InterPro" id="IPR014710">
    <property type="entry name" value="RmlC-like_jellyroll"/>
</dbReference>
<dbReference type="InterPro" id="IPR050866">
    <property type="entry name" value="CNG_cation_channel"/>
</dbReference>
<dbReference type="CDD" id="cd00038">
    <property type="entry name" value="CAP_ED"/>
    <property type="match status" value="2"/>
</dbReference>
<evidence type="ECO:0000313" key="11">
    <source>
        <dbReference type="EMBL" id="OQR94353.1"/>
    </source>
</evidence>
<feature type="transmembrane region" description="Helical" evidence="9">
    <location>
        <begin position="136"/>
        <end position="156"/>
    </location>
</feature>
<dbReference type="PROSITE" id="PS00888">
    <property type="entry name" value="CNMP_BINDING_1"/>
    <property type="match status" value="1"/>
</dbReference>
<keyword evidence="12" id="KW-1185">Reference proteome</keyword>
<feature type="transmembrane region" description="Helical" evidence="9">
    <location>
        <begin position="510"/>
        <end position="530"/>
    </location>
</feature>
<sequence>MAASALDTARISGAFLGSTRGPRTNLNKTAVEVVEEIAVMQTNDFSTMAVQQKARALDPDGVVKQRWDCVVLATALIFCVAMPLNMCFGDLLFANSVLLTVVDIILAADVAIAFFTARLHPVSRSLVVDPRAIAKLYVCSGDFWVDIISSIPTAFMDDSSLKKTLQALRCVMFLRISWLANATVFSTFAIRLSLLIPTAALRLFKLAIGYWCLHHYLGCIYYQIVLYEGNATTTWVVPFTTSDSVGDQYLGAMYMAFFITSGSSVRTHTMAETVFTTTTLAIGMFANACIFGIGTNLFQQLQQAQDTEAYHRECVGQFLEQADVDDSIHSSIMAFYSSPLAIAEPQRAQASTALQDLPDRLGFQLQYHLHHATLAKATFFRLLSQEQVLALLLVLKEVLVVPGELIVKAGEPAHAFYLIERGTIELVDPVTHIVLGELEPGEFFGEIGLLHNTASSLNVVAASYCKLHVLYKVDFLALMGWDVALAVCTTYYVLLLPLDLCFLLTTTEPVMQFLQVIVDVSFILEVLLLFRTSILDPMTRDDIVEPMAIAASYCRGWLVTDLLSALPTSLLPASDLATTAHLVKLVRVTVVCRALRLSKALVFEKCMLWLSRRVHPSSLRLSKLVSMYLLLHHYLACLYYLMTVVEQEYYGDAEVELWDPLFDTNDSRVDKYVASFFQAATVMGAYTLRPKTSVERLFTAFGLVVAIVANSCLFGVVATLLEARSRLEDEHYNHLVTISKHMQECHIDDDIQRQVLEFYDSAWAIENAHHADVTLSTLPDKLELSLRYHVHANFVQQVPFLRCLEPESILELLTSMEDVVVLKDDLVVRAGEPPRAFYLIDAGIVEAYEVFHDGSTVVLSTLHAGHFFGEVSLITNEPTTANIRALTFCRLKVLSKATFDDITKENTTLRAYLRQCKNLRLNKSARFKVNHTGRNIWL</sequence>
<gene>
    <name evidence="11" type="ORF">ACHHYP_01473</name>
</gene>
<protein>
    <submittedName>
        <fullName evidence="11">Voltage-gated Ion Channel (VIC) Superfamily</fullName>
    </submittedName>
</protein>